<dbReference type="EMBL" id="JAYMYQ010000006">
    <property type="protein sequence ID" value="KAK7324068.1"/>
    <property type="molecule type" value="Genomic_DNA"/>
</dbReference>
<reference evidence="1 2" key="1">
    <citation type="submission" date="2024-01" db="EMBL/GenBank/DDBJ databases">
        <title>The genomes of 5 underutilized Papilionoideae crops provide insights into root nodulation and disease resistanc.</title>
        <authorList>
            <person name="Jiang F."/>
        </authorList>
    </citation>
    <scope>NUCLEOTIDE SEQUENCE [LARGE SCALE GENOMIC DNA]</scope>
    <source>
        <strain evidence="1">LVBAO_FW01</strain>
        <tissue evidence="1">Leaves</tissue>
    </source>
</reference>
<evidence type="ECO:0000313" key="2">
    <source>
        <dbReference type="Proteomes" id="UP001367508"/>
    </source>
</evidence>
<gene>
    <name evidence="1" type="ORF">VNO77_27587</name>
</gene>
<keyword evidence="2" id="KW-1185">Reference proteome</keyword>
<organism evidence="1 2">
    <name type="scientific">Canavalia gladiata</name>
    <name type="common">Sword bean</name>
    <name type="synonym">Dolichos gladiatus</name>
    <dbReference type="NCBI Taxonomy" id="3824"/>
    <lineage>
        <taxon>Eukaryota</taxon>
        <taxon>Viridiplantae</taxon>
        <taxon>Streptophyta</taxon>
        <taxon>Embryophyta</taxon>
        <taxon>Tracheophyta</taxon>
        <taxon>Spermatophyta</taxon>
        <taxon>Magnoliopsida</taxon>
        <taxon>eudicotyledons</taxon>
        <taxon>Gunneridae</taxon>
        <taxon>Pentapetalae</taxon>
        <taxon>rosids</taxon>
        <taxon>fabids</taxon>
        <taxon>Fabales</taxon>
        <taxon>Fabaceae</taxon>
        <taxon>Papilionoideae</taxon>
        <taxon>50 kb inversion clade</taxon>
        <taxon>NPAAA clade</taxon>
        <taxon>indigoferoid/millettioid clade</taxon>
        <taxon>Phaseoleae</taxon>
        <taxon>Canavalia</taxon>
    </lineage>
</organism>
<accession>A0AAN9KZ45</accession>
<evidence type="ECO:0000313" key="1">
    <source>
        <dbReference type="EMBL" id="KAK7324068.1"/>
    </source>
</evidence>
<dbReference type="Proteomes" id="UP001367508">
    <property type="component" value="Unassembled WGS sequence"/>
</dbReference>
<sequence>MIVVSPTGHLWFFLEYSVVIYWQPCLCMDDGLVVVAVVIENYIVPRHGRASLGCRISIPTSKKSIASGGTNRPSHDRNTETGDEYPVACYLQQSIFSLGLGWHKPFHKGRTSLLTTPRDHIMKE</sequence>
<protein>
    <submittedName>
        <fullName evidence="1">Uncharacterized protein</fullName>
    </submittedName>
</protein>
<comment type="caution">
    <text evidence="1">The sequence shown here is derived from an EMBL/GenBank/DDBJ whole genome shotgun (WGS) entry which is preliminary data.</text>
</comment>
<proteinExistence type="predicted"/>
<name>A0AAN9KZ45_CANGL</name>
<dbReference type="AlphaFoldDB" id="A0AAN9KZ45"/>